<sequence length="316" mass="34455">MTSVDHEAPVNGSSSTRQGHGSSAADVVKAYVALTKPRIIELLLLTTVPVMFLAQRGVPSFTLILSTFVGGALAAGSANALNCVVDADIDTKMRRTSRRPLPRHQVGTRNALIFGLVLGVIATLWLGYLVNWLSAVLALAANVFYVVGYTMILKRRTSQNIVWGGAAGCFPPLIGWTAVTNELAWAPFLLFLVVFFWTPPHFWALGLRYREDYAAAGVPMLPSIAPAAEVGRQIVWYTWATVITSLAVWPVADTGWFYPAAAITLGIVFLIEAYDLRARSRETEQLSVIKPMRLFHFSNAYLALLFVAAAVDPFIG</sequence>
<evidence type="ECO:0000256" key="6">
    <source>
        <dbReference type="ARBA" id="ARBA00022692"/>
    </source>
</evidence>
<feature type="transmembrane region" description="Helical" evidence="14">
    <location>
        <begin position="39"/>
        <end position="58"/>
    </location>
</feature>
<dbReference type="Proteomes" id="UP000316988">
    <property type="component" value="Unassembled WGS sequence"/>
</dbReference>
<keyword evidence="6 14" id="KW-0812">Transmembrane</keyword>
<evidence type="ECO:0000256" key="8">
    <source>
        <dbReference type="ARBA" id="ARBA00023133"/>
    </source>
</evidence>
<dbReference type="UniPathway" id="UPA00834">
    <property type="reaction ID" value="UER00712"/>
</dbReference>
<accession>A0A554SFZ8</accession>
<feature type="compositionally biased region" description="Polar residues" evidence="15">
    <location>
        <begin position="11"/>
        <end position="21"/>
    </location>
</feature>
<protein>
    <recommendedName>
        <fullName evidence="11 14">Protoheme IX farnesyltransferase</fullName>
        <ecNumber evidence="3 14">2.5.1.141</ecNumber>
    </recommendedName>
    <alternativeName>
        <fullName evidence="12 14">Heme B farnesyltransferase</fullName>
    </alternativeName>
    <alternativeName>
        <fullName evidence="10 14">Heme O synthase</fullName>
    </alternativeName>
</protein>
<dbReference type="EC" id="2.5.1.141" evidence="3 14"/>
<evidence type="ECO:0000256" key="3">
    <source>
        <dbReference type="ARBA" id="ARBA00012292"/>
    </source>
</evidence>
<dbReference type="PANTHER" id="PTHR43448:SF7">
    <property type="entry name" value="4-HYDROXYBENZOATE SOLANESYLTRANSFERASE"/>
    <property type="match status" value="1"/>
</dbReference>
<comment type="catalytic activity">
    <reaction evidence="13 14">
        <text>heme b + (2E,6E)-farnesyl diphosphate + H2O = Fe(II)-heme o + diphosphate</text>
        <dbReference type="Rhea" id="RHEA:28070"/>
        <dbReference type="ChEBI" id="CHEBI:15377"/>
        <dbReference type="ChEBI" id="CHEBI:33019"/>
        <dbReference type="ChEBI" id="CHEBI:60344"/>
        <dbReference type="ChEBI" id="CHEBI:60530"/>
        <dbReference type="ChEBI" id="CHEBI:175763"/>
        <dbReference type="EC" id="2.5.1.141"/>
    </reaction>
</comment>
<feature type="transmembrane region" description="Helical" evidence="14">
    <location>
        <begin position="160"/>
        <end position="179"/>
    </location>
</feature>
<evidence type="ECO:0000256" key="13">
    <source>
        <dbReference type="ARBA" id="ARBA00047690"/>
    </source>
</evidence>
<dbReference type="PANTHER" id="PTHR43448">
    <property type="entry name" value="PROTOHEME IX FARNESYLTRANSFERASE, MITOCHONDRIAL"/>
    <property type="match status" value="1"/>
</dbReference>
<dbReference type="RefSeq" id="WP_143912398.1">
    <property type="nucleotide sequence ID" value="NZ_VLNT01000003.1"/>
</dbReference>
<evidence type="ECO:0000256" key="15">
    <source>
        <dbReference type="SAM" id="MobiDB-lite"/>
    </source>
</evidence>
<comment type="subcellular location">
    <subcellularLocation>
        <location evidence="1 14">Cell membrane</location>
        <topology evidence="1 14">Multi-pass membrane protein</topology>
    </subcellularLocation>
</comment>
<dbReference type="Gene3D" id="1.10.357.140">
    <property type="entry name" value="UbiA prenyltransferase"/>
    <property type="match status" value="1"/>
</dbReference>
<feature type="transmembrane region" description="Helical" evidence="14">
    <location>
        <begin position="106"/>
        <end position="126"/>
    </location>
</feature>
<dbReference type="OrthoDB" id="9814417at2"/>
<keyword evidence="5 14" id="KW-0808">Transferase</keyword>
<evidence type="ECO:0000256" key="7">
    <source>
        <dbReference type="ARBA" id="ARBA00022989"/>
    </source>
</evidence>
<comment type="function">
    <text evidence="14">Converts heme B (protoheme IX) to heme O by substitution of the vinyl group on carbon 2 of heme B porphyrin ring with a hydroxyethyl farnesyl side group.</text>
</comment>
<dbReference type="InterPro" id="IPR044878">
    <property type="entry name" value="UbiA_sf"/>
</dbReference>
<evidence type="ECO:0000256" key="9">
    <source>
        <dbReference type="ARBA" id="ARBA00023136"/>
    </source>
</evidence>
<dbReference type="InterPro" id="IPR000537">
    <property type="entry name" value="UbiA_prenyltransferase"/>
</dbReference>
<comment type="miscellaneous">
    <text evidence="14">Carbon 2 of the heme B porphyrin ring is defined according to the Fischer nomenclature.</text>
</comment>
<dbReference type="EMBL" id="VLNT01000003">
    <property type="protein sequence ID" value="TSD65243.1"/>
    <property type="molecule type" value="Genomic_DNA"/>
</dbReference>
<dbReference type="HAMAP" id="MF_00154">
    <property type="entry name" value="CyoE_CtaB"/>
    <property type="match status" value="1"/>
</dbReference>
<evidence type="ECO:0000256" key="5">
    <source>
        <dbReference type="ARBA" id="ARBA00022679"/>
    </source>
</evidence>
<evidence type="ECO:0000256" key="10">
    <source>
        <dbReference type="ARBA" id="ARBA00030253"/>
    </source>
</evidence>
<feature type="transmembrane region" description="Helical" evidence="14">
    <location>
        <begin position="132"/>
        <end position="153"/>
    </location>
</feature>
<feature type="transmembrane region" description="Helical" evidence="14">
    <location>
        <begin position="64"/>
        <end position="85"/>
    </location>
</feature>
<feature type="transmembrane region" description="Helical" evidence="14">
    <location>
        <begin position="256"/>
        <end position="274"/>
    </location>
</feature>
<dbReference type="Pfam" id="PF01040">
    <property type="entry name" value="UbiA"/>
    <property type="match status" value="1"/>
</dbReference>
<dbReference type="GO" id="GO:0005886">
    <property type="term" value="C:plasma membrane"/>
    <property type="evidence" value="ECO:0007669"/>
    <property type="project" value="UniProtKB-SubCell"/>
</dbReference>
<dbReference type="InterPro" id="IPR006369">
    <property type="entry name" value="Protohaem_IX_farnesylTrfase"/>
</dbReference>
<evidence type="ECO:0000256" key="11">
    <source>
        <dbReference type="ARBA" id="ARBA00040810"/>
    </source>
</evidence>
<evidence type="ECO:0000256" key="1">
    <source>
        <dbReference type="ARBA" id="ARBA00004651"/>
    </source>
</evidence>
<proteinExistence type="inferred from homology"/>
<comment type="pathway">
    <text evidence="2 14">Porphyrin-containing compound metabolism; heme O biosynthesis; heme O from protoheme: step 1/1.</text>
</comment>
<evidence type="ECO:0000256" key="2">
    <source>
        <dbReference type="ARBA" id="ARBA00004919"/>
    </source>
</evidence>
<evidence type="ECO:0000256" key="12">
    <source>
        <dbReference type="ARBA" id="ARBA00042475"/>
    </source>
</evidence>
<keyword evidence="9 14" id="KW-0472">Membrane</keyword>
<keyword evidence="8 14" id="KW-0350">Heme biosynthesis</keyword>
<feature type="region of interest" description="Disordered" evidence="15">
    <location>
        <begin position="1"/>
        <end position="21"/>
    </location>
</feature>
<evidence type="ECO:0000256" key="4">
    <source>
        <dbReference type="ARBA" id="ARBA00022475"/>
    </source>
</evidence>
<evidence type="ECO:0000313" key="16">
    <source>
        <dbReference type="EMBL" id="TSD65243.1"/>
    </source>
</evidence>
<feature type="transmembrane region" description="Helical" evidence="14">
    <location>
        <begin position="234"/>
        <end position="250"/>
    </location>
</feature>
<dbReference type="NCBIfam" id="TIGR01473">
    <property type="entry name" value="cyoE_ctaB"/>
    <property type="match status" value="1"/>
</dbReference>
<feature type="transmembrane region" description="Helical" evidence="14">
    <location>
        <begin position="294"/>
        <end position="315"/>
    </location>
</feature>
<dbReference type="NCBIfam" id="NF003349">
    <property type="entry name" value="PRK04375.1-2"/>
    <property type="match status" value="1"/>
</dbReference>
<gene>
    <name evidence="14" type="primary">ctaB</name>
    <name evidence="16" type="ORF">FNM00_05965</name>
</gene>
<keyword evidence="7 14" id="KW-1133">Transmembrane helix</keyword>
<feature type="transmembrane region" description="Helical" evidence="14">
    <location>
        <begin position="185"/>
        <end position="205"/>
    </location>
</feature>
<reference evidence="16 17" key="1">
    <citation type="submission" date="2019-07" db="EMBL/GenBank/DDBJ databases">
        <authorList>
            <person name="Zhao L.H."/>
        </authorList>
    </citation>
    <scope>NUCLEOTIDE SEQUENCE [LARGE SCALE GENOMIC DNA]</scope>
    <source>
        <strain evidence="16 17">Co35</strain>
    </source>
</reference>
<organism evidence="16 17">
    <name type="scientific">Aeromicrobium piscarium</name>
    <dbReference type="NCBI Taxonomy" id="2590901"/>
    <lineage>
        <taxon>Bacteria</taxon>
        <taxon>Bacillati</taxon>
        <taxon>Actinomycetota</taxon>
        <taxon>Actinomycetes</taxon>
        <taxon>Propionibacteriales</taxon>
        <taxon>Nocardioidaceae</taxon>
        <taxon>Aeromicrobium</taxon>
    </lineage>
</organism>
<dbReference type="AlphaFoldDB" id="A0A554SFZ8"/>
<dbReference type="FunFam" id="1.10.357.140:FF:000001">
    <property type="entry name" value="Protoheme IX farnesyltransferase"/>
    <property type="match status" value="1"/>
</dbReference>
<keyword evidence="4 14" id="KW-1003">Cell membrane</keyword>
<dbReference type="GO" id="GO:0048034">
    <property type="term" value="P:heme O biosynthetic process"/>
    <property type="evidence" value="ECO:0007669"/>
    <property type="project" value="UniProtKB-UniRule"/>
</dbReference>
<comment type="similarity">
    <text evidence="14">Belongs to the UbiA prenyltransferase family. Protoheme IX farnesyltransferase subfamily.</text>
</comment>
<name>A0A554SFZ8_9ACTN</name>
<comment type="caution">
    <text evidence="16">The sequence shown here is derived from an EMBL/GenBank/DDBJ whole genome shotgun (WGS) entry which is preliminary data.</text>
</comment>
<evidence type="ECO:0000313" key="17">
    <source>
        <dbReference type="Proteomes" id="UP000316988"/>
    </source>
</evidence>
<keyword evidence="17" id="KW-1185">Reference proteome</keyword>
<dbReference type="CDD" id="cd13957">
    <property type="entry name" value="PT_UbiA_Cox10"/>
    <property type="match status" value="1"/>
</dbReference>
<evidence type="ECO:0000256" key="14">
    <source>
        <dbReference type="HAMAP-Rule" id="MF_00154"/>
    </source>
</evidence>
<dbReference type="GO" id="GO:0008495">
    <property type="term" value="F:protoheme IX farnesyltransferase activity"/>
    <property type="evidence" value="ECO:0007669"/>
    <property type="project" value="UniProtKB-UniRule"/>
</dbReference>